<keyword evidence="5" id="KW-0436">Ligase</keyword>
<dbReference type="InterPro" id="IPR000873">
    <property type="entry name" value="AMP-dep_synth/lig_dom"/>
</dbReference>
<dbReference type="InterPro" id="IPR045851">
    <property type="entry name" value="AMP-bd_C_sf"/>
</dbReference>
<gene>
    <name evidence="5" type="ORF">AHOG_25920</name>
</gene>
<dbReference type="Pfam" id="PF00501">
    <property type="entry name" value="AMP-binding"/>
    <property type="match status" value="1"/>
</dbReference>
<keyword evidence="1" id="KW-0547">Nucleotide-binding</keyword>
<evidence type="ECO:0000313" key="6">
    <source>
        <dbReference type="Proteomes" id="UP000204221"/>
    </source>
</evidence>
<evidence type="ECO:0000256" key="3">
    <source>
        <dbReference type="ARBA" id="ARBA00024484"/>
    </source>
</evidence>
<dbReference type="Gene3D" id="3.40.50.12780">
    <property type="entry name" value="N-terminal domain of ligase-like"/>
    <property type="match status" value="1"/>
</dbReference>
<organism evidence="5 6">
    <name type="scientific">Actinoalloteichus hoggarensis</name>
    <dbReference type="NCBI Taxonomy" id="1470176"/>
    <lineage>
        <taxon>Bacteria</taxon>
        <taxon>Bacillati</taxon>
        <taxon>Actinomycetota</taxon>
        <taxon>Actinomycetes</taxon>
        <taxon>Pseudonocardiales</taxon>
        <taxon>Pseudonocardiaceae</taxon>
        <taxon>Actinoalloteichus</taxon>
    </lineage>
</organism>
<accession>A0A221WB98</accession>
<dbReference type="PANTHER" id="PTHR43272:SF33">
    <property type="entry name" value="AMP-BINDING DOMAIN-CONTAINING PROTEIN-RELATED"/>
    <property type="match status" value="1"/>
</dbReference>
<dbReference type="GO" id="GO:0005524">
    <property type="term" value="F:ATP binding"/>
    <property type="evidence" value="ECO:0007669"/>
    <property type="project" value="UniProtKB-KW"/>
</dbReference>
<reference evidence="5 6" key="1">
    <citation type="submission" date="2017-07" db="EMBL/GenBank/DDBJ databases">
        <title>Complete genome sequence of Actinoalloteichus hoggarensis DSM 45943, type strain of Actinoalloteichus hoggarensis.</title>
        <authorList>
            <person name="Ruckert C."/>
            <person name="Nouioui I."/>
            <person name="Willmese J."/>
            <person name="van Wezel G."/>
            <person name="Klenk H.-P."/>
            <person name="Kalinowski J."/>
            <person name="Zotchev S.B."/>
        </authorList>
    </citation>
    <scope>NUCLEOTIDE SEQUENCE [LARGE SCALE GENOMIC DNA]</scope>
    <source>
        <strain evidence="5 6">DSM 45943</strain>
    </source>
</reference>
<dbReference type="EC" id="6.2.1.3" evidence="5"/>
<dbReference type="EMBL" id="CP022521">
    <property type="protein sequence ID" value="ASO22789.1"/>
    <property type="molecule type" value="Genomic_DNA"/>
</dbReference>
<feature type="domain" description="AMP-dependent synthetase/ligase" evidence="4">
    <location>
        <begin position="26"/>
        <end position="430"/>
    </location>
</feature>
<keyword evidence="6" id="KW-1185">Reference proteome</keyword>
<sequence>MTEISVPPLVTAQPEGGLADMVHANAADAPTQVVFGRKQGDGTWSDVTTTQFRDEVVAAAKGLIGSGIKPGDRVALLARTRYEWTLLDFAIWTAGAITVPVYATSSRDQIGWILADSGAVAAVVENQANADDVEAVRADATALTTVWQIEAGGVAAIVEAGSDVSDDEVAQRRTAVKASDPATIIYTSGTTGRPKGCVLTHANFYAEVDNAVTLLHQLFKRQSADGPPPSTLLFLPVAHVFGRMVQVAVVRERVHTAHAPDITELTADLQSFRPTFILSVPHVFEKVFNRASQKARSEGKGRIFDLAAKTAIAYSKSLDTGGPGLLLKAKHLLFDKLVFSKLRAVLGGRVRYAISGGAPLGERLSHFYRGLGLLVFEGYGLTETTAAAAVNSPEKIKLGTVGRPLPGNAIRIAEDGEVLIKGGVVFQQYWNNPEASAESFDDGWFTTGDLGELDSDGYLRITGRKKEILVTAGGKNVAPAGIEDVIRAHPLISQALVVGDAKPFIAALITIDAESFPQWKSENDKPADATVADLADDVDLIAAVQEAVDAGNERVSRAESVRKFRILHSDFTIDDGHITPSLKLRRAAIAKDYAAEIDDLYQK</sequence>
<dbReference type="PANTHER" id="PTHR43272">
    <property type="entry name" value="LONG-CHAIN-FATTY-ACID--COA LIGASE"/>
    <property type="match status" value="1"/>
</dbReference>
<evidence type="ECO:0000259" key="4">
    <source>
        <dbReference type="Pfam" id="PF00501"/>
    </source>
</evidence>
<dbReference type="GO" id="GO:0004467">
    <property type="term" value="F:long-chain fatty acid-CoA ligase activity"/>
    <property type="evidence" value="ECO:0007669"/>
    <property type="project" value="UniProtKB-EC"/>
</dbReference>
<comment type="catalytic activity">
    <reaction evidence="3">
        <text>a long-chain fatty acid + ATP + CoA = a long-chain fatty acyl-CoA + AMP + diphosphate</text>
        <dbReference type="Rhea" id="RHEA:15421"/>
        <dbReference type="ChEBI" id="CHEBI:30616"/>
        <dbReference type="ChEBI" id="CHEBI:33019"/>
        <dbReference type="ChEBI" id="CHEBI:57287"/>
        <dbReference type="ChEBI" id="CHEBI:57560"/>
        <dbReference type="ChEBI" id="CHEBI:83139"/>
        <dbReference type="ChEBI" id="CHEBI:456215"/>
        <dbReference type="EC" id="6.2.1.3"/>
    </reaction>
    <physiologicalReaction direction="left-to-right" evidence="3">
        <dbReference type="Rhea" id="RHEA:15422"/>
    </physiologicalReaction>
</comment>
<dbReference type="GO" id="GO:0016020">
    <property type="term" value="C:membrane"/>
    <property type="evidence" value="ECO:0007669"/>
    <property type="project" value="TreeGrafter"/>
</dbReference>
<dbReference type="InterPro" id="IPR042099">
    <property type="entry name" value="ANL_N_sf"/>
</dbReference>
<dbReference type="Gene3D" id="3.30.300.30">
    <property type="match status" value="1"/>
</dbReference>
<dbReference type="PROSITE" id="PS00455">
    <property type="entry name" value="AMP_BINDING"/>
    <property type="match status" value="1"/>
</dbReference>
<evidence type="ECO:0000256" key="2">
    <source>
        <dbReference type="ARBA" id="ARBA00022840"/>
    </source>
</evidence>
<evidence type="ECO:0000313" key="5">
    <source>
        <dbReference type="EMBL" id="ASO22789.1"/>
    </source>
</evidence>
<protein>
    <submittedName>
        <fullName evidence="5">Long-chain-fatty-acid--CoA ligase FadD15</fullName>
        <ecNumber evidence="5">6.2.1.3</ecNumber>
    </submittedName>
</protein>
<dbReference type="InterPro" id="IPR020845">
    <property type="entry name" value="AMP-binding_CS"/>
</dbReference>
<dbReference type="KEGG" id="ahg:AHOG_25920"/>
<dbReference type="SUPFAM" id="SSF56801">
    <property type="entry name" value="Acetyl-CoA synthetase-like"/>
    <property type="match status" value="1"/>
</dbReference>
<dbReference type="Pfam" id="PF23562">
    <property type="entry name" value="AMP-binding_C_3"/>
    <property type="match status" value="1"/>
</dbReference>
<dbReference type="CDD" id="cd05907">
    <property type="entry name" value="VL_LC_FACS_like"/>
    <property type="match status" value="1"/>
</dbReference>
<dbReference type="AlphaFoldDB" id="A0A221WB98"/>
<proteinExistence type="predicted"/>
<evidence type="ECO:0000256" key="1">
    <source>
        <dbReference type="ARBA" id="ARBA00022741"/>
    </source>
</evidence>
<dbReference type="Proteomes" id="UP000204221">
    <property type="component" value="Chromosome"/>
</dbReference>
<name>A0A221WB98_9PSEU</name>
<dbReference type="RefSeq" id="WP_376700112.1">
    <property type="nucleotide sequence ID" value="NZ_CP022521.1"/>
</dbReference>
<keyword evidence="2" id="KW-0067">ATP-binding</keyword>